<evidence type="ECO:0000313" key="2">
    <source>
        <dbReference type="EMBL" id="EAQ81645.1"/>
    </source>
</evidence>
<evidence type="ECO:0000313" key="3">
    <source>
        <dbReference type="Proteomes" id="UP000004358"/>
    </source>
</evidence>
<dbReference type="Proteomes" id="UP000004358">
    <property type="component" value="Unassembled WGS sequence"/>
</dbReference>
<gene>
    <name evidence="2" type="ORF">DSM3645_28727</name>
</gene>
<name>A3ZPG7_9BACT</name>
<proteinExistence type="predicted"/>
<comment type="caution">
    <text evidence="2">The sequence shown here is derived from an EMBL/GenBank/DDBJ whole genome shotgun (WGS) entry which is preliminary data.</text>
</comment>
<evidence type="ECO:0000256" key="1">
    <source>
        <dbReference type="SAM" id="SignalP"/>
    </source>
</evidence>
<feature type="chain" id="PRO_5002665172" evidence="1">
    <location>
        <begin position="34"/>
        <end position="517"/>
    </location>
</feature>
<dbReference type="EMBL" id="AANZ01000004">
    <property type="protein sequence ID" value="EAQ81645.1"/>
    <property type="molecule type" value="Genomic_DNA"/>
</dbReference>
<sequence length="517" mass="57550">MVGGDVRKLRNLVRLTMILIGASACLAASSAQAAKGVLHLKVVDSETKAPLSARMHLVNPRGNRQRIPGVPNLDDHFSFTGELHLELAPGRYTFEMETGPEYRTRSGYFELKSGDEDNTTLEMTRFVDMAADGWWSGDLFVQRGEIDIETLMLAEDLHVAVNHAWDNKQNAYEGKPVGDPLAIFGGDRAWWRLGGRDERAGGRMIFANVDAPLAVQSAKPEYPSTLSFVNELKSNARVHRAADATAWDLPLWIAQDAVDSVVIAGPELESKGGAAKPAPGSRPADRLLYRGAQGRARWAQQIYFHLLNCGIRIPPSAASGSGATSNPPGYNRVYVHLDGEFSYDAWWRELAAGRVMVTNGPMIRPFVENRLPGDVFTASAGESLEIEVALNLGTRDKIAYLEVLKNGQVEHEVRLDDLVKNQGRLPKIHFDESGWFLVRAVAEVPETYRFALTGPYYVQIGDQPRISKTSAQFFYDWVFERAAAIQLEAGDQRNEILEMHRESRDFWRDIFERANAP</sequence>
<organism evidence="2 3">
    <name type="scientific">Blastopirellula marina DSM 3645</name>
    <dbReference type="NCBI Taxonomy" id="314230"/>
    <lineage>
        <taxon>Bacteria</taxon>
        <taxon>Pseudomonadati</taxon>
        <taxon>Planctomycetota</taxon>
        <taxon>Planctomycetia</taxon>
        <taxon>Pirellulales</taxon>
        <taxon>Pirellulaceae</taxon>
        <taxon>Blastopirellula</taxon>
    </lineage>
</organism>
<dbReference type="AlphaFoldDB" id="A3ZPG7"/>
<keyword evidence="1" id="KW-0732">Signal</keyword>
<reference evidence="2 3" key="1">
    <citation type="submission" date="2006-02" db="EMBL/GenBank/DDBJ databases">
        <authorList>
            <person name="Amann R."/>
            <person name="Ferriera S."/>
            <person name="Johnson J."/>
            <person name="Kravitz S."/>
            <person name="Halpern A."/>
            <person name="Remington K."/>
            <person name="Beeson K."/>
            <person name="Tran B."/>
            <person name="Rogers Y.-H."/>
            <person name="Friedman R."/>
            <person name="Venter J.C."/>
        </authorList>
    </citation>
    <scope>NUCLEOTIDE SEQUENCE [LARGE SCALE GENOMIC DNA]</scope>
    <source>
        <strain evidence="2 3">DSM 3645</strain>
    </source>
</reference>
<protein>
    <submittedName>
        <fullName evidence="2">Uncharacterized protein</fullName>
    </submittedName>
</protein>
<dbReference type="PROSITE" id="PS51257">
    <property type="entry name" value="PROKAR_LIPOPROTEIN"/>
    <property type="match status" value="1"/>
</dbReference>
<dbReference type="eggNOG" id="COG0613">
    <property type="taxonomic scope" value="Bacteria"/>
</dbReference>
<dbReference type="STRING" id="314230.DSM3645_28727"/>
<accession>A3ZPG7</accession>
<dbReference type="HOGENOM" id="CLU_473169_0_0_0"/>
<feature type="signal peptide" evidence="1">
    <location>
        <begin position="1"/>
        <end position="33"/>
    </location>
</feature>